<dbReference type="PROSITE" id="PS50879">
    <property type="entry name" value="RNASE_H_1"/>
    <property type="match status" value="1"/>
</dbReference>
<gene>
    <name evidence="3" type="ORF">THARTR1_01716</name>
</gene>
<accession>A0A2K0ULP5</accession>
<dbReference type="InterPro" id="IPR002156">
    <property type="entry name" value="RNaseH_domain"/>
</dbReference>
<dbReference type="GO" id="GO:0004523">
    <property type="term" value="F:RNA-DNA hybrid ribonuclease activity"/>
    <property type="evidence" value="ECO:0007669"/>
    <property type="project" value="InterPro"/>
</dbReference>
<proteinExistence type="predicted"/>
<dbReference type="InterPro" id="IPR012337">
    <property type="entry name" value="RNaseH-like_sf"/>
</dbReference>
<organism evidence="3 4">
    <name type="scientific">Trichoderma harzianum</name>
    <name type="common">Hypocrea lixii</name>
    <dbReference type="NCBI Taxonomy" id="5544"/>
    <lineage>
        <taxon>Eukaryota</taxon>
        <taxon>Fungi</taxon>
        <taxon>Dikarya</taxon>
        <taxon>Ascomycota</taxon>
        <taxon>Pezizomycotina</taxon>
        <taxon>Sordariomycetes</taxon>
        <taxon>Hypocreomycetidae</taxon>
        <taxon>Hypocreales</taxon>
        <taxon>Hypocreaceae</taxon>
        <taxon>Trichoderma</taxon>
    </lineage>
</organism>
<evidence type="ECO:0000259" key="2">
    <source>
        <dbReference type="PROSITE" id="PS50879"/>
    </source>
</evidence>
<protein>
    <recommendedName>
        <fullName evidence="2">RNase H type-1 domain-containing protein</fullName>
    </recommendedName>
</protein>
<dbReference type="SUPFAM" id="SSF53098">
    <property type="entry name" value="Ribonuclease H-like"/>
    <property type="match status" value="1"/>
</dbReference>
<feature type="domain" description="RNase H type-1" evidence="2">
    <location>
        <begin position="71"/>
        <end position="246"/>
    </location>
</feature>
<dbReference type="GO" id="GO:0003676">
    <property type="term" value="F:nucleic acid binding"/>
    <property type="evidence" value="ECO:0007669"/>
    <property type="project" value="InterPro"/>
</dbReference>
<sequence>MGEEERAIVHGHTCFMGIVNKVFDFDKEMTKLTVTHEFKLCADIVIPLKANLPSKETALATALNILNCNFGRRHRVFYSDGSSITTPKRNSASPTVEHISIIPSGTAVVYKIKRDKDWNMKHFTLTSRGLDTVFTELAAIAHALTIAMAERALYLDDNKKHSNGKARWSKVTIFSDCTHALGKIRKLLESAIADARLICDPLLRQIMTMLQYFYGNGVQVELRWVPGHSGDPGNCLADTAARYAAKHQDIGMLLPEGLNWDTEPLSNDVKTHGPQQENMSPKRKG</sequence>
<evidence type="ECO:0000256" key="1">
    <source>
        <dbReference type="SAM" id="MobiDB-lite"/>
    </source>
</evidence>
<dbReference type="CDD" id="cd09276">
    <property type="entry name" value="Rnase_HI_RT_non_LTR"/>
    <property type="match status" value="1"/>
</dbReference>
<dbReference type="InterPro" id="IPR036397">
    <property type="entry name" value="RNaseH_sf"/>
</dbReference>
<dbReference type="EMBL" id="MTYI01000020">
    <property type="protein sequence ID" value="PNP58700.1"/>
    <property type="molecule type" value="Genomic_DNA"/>
</dbReference>
<dbReference type="OrthoDB" id="3548481at2759"/>
<reference evidence="3 4" key="1">
    <citation type="submission" date="2017-02" db="EMBL/GenBank/DDBJ databases">
        <title>Genomes of Trichoderma spp. with biocontrol activity.</title>
        <authorList>
            <person name="Gardiner D."/>
            <person name="Kazan K."/>
            <person name="Vos C."/>
            <person name="Harvey P."/>
        </authorList>
    </citation>
    <scope>NUCLEOTIDE SEQUENCE [LARGE SCALE GENOMIC DNA]</scope>
    <source>
        <strain evidence="3 4">Tr1</strain>
    </source>
</reference>
<comment type="caution">
    <text evidence="3">The sequence shown here is derived from an EMBL/GenBank/DDBJ whole genome shotgun (WGS) entry which is preliminary data.</text>
</comment>
<evidence type="ECO:0000313" key="4">
    <source>
        <dbReference type="Proteomes" id="UP000236290"/>
    </source>
</evidence>
<evidence type="ECO:0000313" key="3">
    <source>
        <dbReference type="EMBL" id="PNP58700.1"/>
    </source>
</evidence>
<name>A0A2K0ULP5_TRIHA</name>
<dbReference type="Gene3D" id="3.30.420.10">
    <property type="entry name" value="Ribonuclease H-like superfamily/Ribonuclease H"/>
    <property type="match status" value="1"/>
</dbReference>
<feature type="region of interest" description="Disordered" evidence="1">
    <location>
        <begin position="263"/>
        <end position="285"/>
    </location>
</feature>
<dbReference type="Proteomes" id="UP000236290">
    <property type="component" value="Unassembled WGS sequence"/>
</dbReference>
<dbReference type="AlphaFoldDB" id="A0A2K0ULP5"/>
<dbReference type="Pfam" id="PF00075">
    <property type="entry name" value="RNase_H"/>
    <property type="match status" value="1"/>
</dbReference>